<dbReference type="EMBL" id="JPGG01000017">
    <property type="protein sequence ID" value="KGC11435.1"/>
    <property type="molecule type" value="Genomic_DNA"/>
</dbReference>
<name>A0AAW3EU04_BURGA</name>
<accession>A0AAW3EU04</accession>
<sequence>MRRQALPYDESIGDLLRHGSVNQFGDTRLRRTQRSVHRSFPRHAARVRNRDASRLVVLRYPASLKGTCRRLRAMLPPRHAAGTAGFLISTGGTAFILDHRGDFPALPRQLATAVAVSSQPGIFRSGKGPGRGRASRAA</sequence>
<dbReference type="AlphaFoldDB" id="A0AAW3EU04"/>
<dbReference type="Proteomes" id="UP000029590">
    <property type="component" value="Unassembled WGS sequence"/>
</dbReference>
<organism evidence="1 2">
    <name type="scientific">Burkholderia gladioli</name>
    <name type="common">Pseudomonas marginata</name>
    <name type="synonym">Phytomonas marginata</name>
    <dbReference type="NCBI Taxonomy" id="28095"/>
    <lineage>
        <taxon>Bacteria</taxon>
        <taxon>Pseudomonadati</taxon>
        <taxon>Pseudomonadota</taxon>
        <taxon>Betaproteobacteria</taxon>
        <taxon>Burkholderiales</taxon>
        <taxon>Burkholderiaceae</taxon>
        <taxon>Burkholderia</taxon>
    </lineage>
</organism>
<evidence type="ECO:0000313" key="1">
    <source>
        <dbReference type="EMBL" id="KGC11435.1"/>
    </source>
</evidence>
<proteinExistence type="predicted"/>
<protein>
    <submittedName>
        <fullName evidence="1">Uncharacterized protein</fullName>
    </submittedName>
</protein>
<gene>
    <name evidence="1" type="ORF">DM48_7175</name>
</gene>
<reference evidence="1 2" key="1">
    <citation type="submission" date="2014-04" db="EMBL/GenBank/DDBJ databases">
        <authorList>
            <person name="Bishop-Lilly K.A."/>
            <person name="Broomall S.M."/>
            <person name="Chain P.S."/>
            <person name="Chertkov O."/>
            <person name="Coyne S.R."/>
            <person name="Daligault H.E."/>
            <person name="Davenport K.W."/>
            <person name="Erkkila T."/>
            <person name="Frey K.G."/>
            <person name="Gibbons H.S."/>
            <person name="Gu W."/>
            <person name="Jaissle J."/>
            <person name="Johnson S.L."/>
            <person name="Koroleva G.I."/>
            <person name="Ladner J.T."/>
            <person name="Lo C.-C."/>
            <person name="Minogue T.D."/>
            <person name="Munk C."/>
            <person name="Palacios G.F."/>
            <person name="Redden C.L."/>
            <person name="Rosenzweig C.N."/>
            <person name="Scholz M.B."/>
            <person name="Teshima H."/>
            <person name="Xu Y."/>
        </authorList>
    </citation>
    <scope>NUCLEOTIDE SEQUENCE [LARGE SCALE GENOMIC DNA]</scope>
    <source>
        <strain evidence="2">gladioli</strain>
    </source>
</reference>
<comment type="caution">
    <text evidence="1">The sequence shown here is derived from an EMBL/GenBank/DDBJ whole genome shotgun (WGS) entry which is preliminary data.</text>
</comment>
<evidence type="ECO:0000313" key="2">
    <source>
        <dbReference type="Proteomes" id="UP000029590"/>
    </source>
</evidence>